<evidence type="ECO:0000313" key="3">
    <source>
        <dbReference type="EMBL" id="EXB72256.1"/>
    </source>
</evidence>
<dbReference type="AlphaFoldDB" id="W9R5P8"/>
<accession>W9R5P8</accession>
<keyword evidence="2" id="KW-0732">Signal</keyword>
<feature type="signal peptide" evidence="2">
    <location>
        <begin position="1"/>
        <end position="23"/>
    </location>
</feature>
<name>W9R5P8_9ROSA</name>
<sequence>MKAYVVLYILLASILFFPSSLLARELAAGGESAAGTVTPEAGNPYRRTRPCSPRNPFGCRRSPPNPGSSCKKYKRNCPPNSSP</sequence>
<feature type="chain" id="PRO_5004928346" evidence="2">
    <location>
        <begin position="24"/>
        <end position="83"/>
    </location>
</feature>
<gene>
    <name evidence="3" type="ORF">L484_009139</name>
</gene>
<protein>
    <submittedName>
        <fullName evidence="3">Uncharacterized protein</fullName>
    </submittedName>
</protein>
<proteinExistence type="predicted"/>
<keyword evidence="4" id="KW-1185">Reference proteome</keyword>
<evidence type="ECO:0000256" key="1">
    <source>
        <dbReference type="SAM" id="MobiDB-lite"/>
    </source>
</evidence>
<reference evidence="4" key="1">
    <citation type="submission" date="2013-01" db="EMBL/GenBank/DDBJ databases">
        <title>Draft Genome Sequence of a Mulberry Tree, Morus notabilis C.K. Schneid.</title>
        <authorList>
            <person name="He N."/>
            <person name="Zhao S."/>
        </authorList>
    </citation>
    <scope>NUCLEOTIDE SEQUENCE</scope>
</reference>
<evidence type="ECO:0000313" key="4">
    <source>
        <dbReference type="Proteomes" id="UP000030645"/>
    </source>
</evidence>
<dbReference type="Proteomes" id="UP000030645">
    <property type="component" value="Unassembled WGS sequence"/>
</dbReference>
<organism evidence="3 4">
    <name type="scientific">Morus notabilis</name>
    <dbReference type="NCBI Taxonomy" id="981085"/>
    <lineage>
        <taxon>Eukaryota</taxon>
        <taxon>Viridiplantae</taxon>
        <taxon>Streptophyta</taxon>
        <taxon>Embryophyta</taxon>
        <taxon>Tracheophyta</taxon>
        <taxon>Spermatophyta</taxon>
        <taxon>Magnoliopsida</taxon>
        <taxon>eudicotyledons</taxon>
        <taxon>Gunneridae</taxon>
        <taxon>Pentapetalae</taxon>
        <taxon>rosids</taxon>
        <taxon>fabids</taxon>
        <taxon>Rosales</taxon>
        <taxon>Moraceae</taxon>
        <taxon>Moreae</taxon>
        <taxon>Morus</taxon>
    </lineage>
</organism>
<evidence type="ECO:0000256" key="2">
    <source>
        <dbReference type="SAM" id="SignalP"/>
    </source>
</evidence>
<dbReference type="EMBL" id="KE344618">
    <property type="protein sequence ID" value="EXB72256.1"/>
    <property type="molecule type" value="Genomic_DNA"/>
</dbReference>
<feature type="region of interest" description="Disordered" evidence="1">
    <location>
        <begin position="31"/>
        <end position="83"/>
    </location>
</feature>